<feature type="transmembrane region" description="Helical" evidence="6">
    <location>
        <begin position="91"/>
        <end position="117"/>
    </location>
</feature>
<keyword evidence="2" id="KW-1003">Cell membrane</keyword>
<reference evidence="8 9" key="1">
    <citation type="submission" date="2018-05" db="EMBL/GenBank/DDBJ databases">
        <title>Streptomyces venezuelae.</title>
        <authorList>
            <person name="Kim W."/>
            <person name="Lee N."/>
            <person name="Cho B.-K."/>
        </authorList>
    </citation>
    <scope>NUCLEOTIDE SEQUENCE [LARGE SCALE GENOMIC DNA]</scope>
    <source>
        <strain evidence="8 9">ATCC 21782</strain>
    </source>
</reference>
<dbReference type="PANTHER" id="PTHR45530">
    <property type="entry name" value="SENSORY TRANSDUCTION HISTIDINE KINASE"/>
    <property type="match status" value="1"/>
</dbReference>
<protein>
    <recommendedName>
        <fullName evidence="7">MASE1 domain-containing protein</fullName>
    </recommendedName>
</protein>
<evidence type="ECO:0000256" key="6">
    <source>
        <dbReference type="SAM" id="Phobius"/>
    </source>
</evidence>
<accession>A0A5P2D8L1</accession>
<evidence type="ECO:0000256" key="5">
    <source>
        <dbReference type="ARBA" id="ARBA00023136"/>
    </source>
</evidence>
<feature type="transmembrane region" description="Helical" evidence="6">
    <location>
        <begin position="156"/>
        <end position="177"/>
    </location>
</feature>
<comment type="subcellular location">
    <subcellularLocation>
        <location evidence="1">Cell membrane</location>
        <topology evidence="1">Multi-pass membrane protein</topology>
    </subcellularLocation>
</comment>
<evidence type="ECO:0000313" key="8">
    <source>
        <dbReference type="EMBL" id="QES51416.1"/>
    </source>
</evidence>
<keyword evidence="5 6" id="KW-0472">Membrane</keyword>
<evidence type="ECO:0000256" key="1">
    <source>
        <dbReference type="ARBA" id="ARBA00004651"/>
    </source>
</evidence>
<dbReference type="PANTHER" id="PTHR45530:SF3">
    <property type="entry name" value="TWO-COMPONENT SYSTEM NARL FAMILY SENSOR HISTIDINE KINASE BARA"/>
    <property type="match status" value="1"/>
</dbReference>
<dbReference type="Proteomes" id="UP000325211">
    <property type="component" value="Chromosome"/>
</dbReference>
<dbReference type="EMBL" id="CP029190">
    <property type="protein sequence ID" value="QES51416.1"/>
    <property type="molecule type" value="Genomic_DNA"/>
</dbReference>
<evidence type="ECO:0000259" key="7">
    <source>
        <dbReference type="Pfam" id="PF05231"/>
    </source>
</evidence>
<feature type="transmembrane region" description="Helical" evidence="6">
    <location>
        <begin position="197"/>
        <end position="218"/>
    </location>
</feature>
<organism evidence="8 9">
    <name type="scientific">Streptomyces venezuelae</name>
    <dbReference type="NCBI Taxonomy" id="54571"/>
    <lineage>
        <taxon>Bacteria</taxon>
        <taxon>Bacillati</taxon>
        <taxon>Actinomycetota</taxon>
        <taxon>Actinomycetes</taxon>
        <taxon>Kitasatosporales</taxon>
        <taxon>Streptomycetaceae</taxon>
        <taxon>Streptomyces</taxon>
    </lineage>
</organism>
<keyword evidence="4 6" id="KW-1133">Transmembrane helix</keyword>
<dbReference type="GO" id="GO:0005886">
    <property type="term" value="C:plasma membrane"/>
    <property type="evidence" value="ECO:0007669"/>
    <property type="project" value="UniProtKB-SubCell"/>
</dbReference>
<gene>
    <name evidence="8" type="ORF">DEJ50_29800</name>
</gene>
<dbReference type="Pfam" id="PF05231">
    <property type="entry name" value="MASE1"/>
    <property type="match status" value="1"/>
</dbReference>
<evidence type="ECO:0000256" key="3">
    <source>
        <dbReference type="ARBA" id="ARBA00022692"/>
    </source>
</evidence>
<keyword evidence="3 6" id="KW-0812">Transmembrane</keyword>
<dbReference type="OrthoDB" id="4137374at2"/>
<name>A0A5P2D8L1_STRVZ</name>
<evidence type="ECO:0000256" key="2">
    <source>
        <dbReference type="ARBA" id="ARBA00022475"/>
    </source>
</evidence>
<feature type="domain" description="MASE1" evidence="7">
    <location>
        <begin position="60"/>
        <end position="332"/>
    </location>
</feature>
<feature type="transmembrane region" description="Helical" evidence="6">
    <location>
        <begin position="59"/>
        <end position="79"/>
    </location>
</feature>
<proteinExistence type="predicted"/>
<evidence type="ECO:0000313" key="9">
    <source>
        <dbReference type="Proteomes" id="UP000325211"/>
    </source>
</evidence>
<dbReference type="InterPro" id="IPR007895">
    <property type="entry name" value="MASE1"/>
</dbReference>
<evidence type="ECO:0000256" key="4">
    <source>
        <dbReference type="ARBA" id="ARBA00022989"/>
    </source>
</evidence>
<dbReference type="AlphaFoldDB" id="A0A5P2D8L1"/>
<feature type="transmembrane region" description="Helical" evidence="6">
    <location>
        <begin position="123"/>
        <end position="144"/>
    </location>
</feature>
<sequence length="370" mass="38769">MPQSSSSATTARRSRADRWALSGCRRGTAGVAGGGIGAQTAVVRSAERTGRIGSTALRILAVAAAYYGAAQIGLLYQLVRDQVTPLWPPTGVALAGLLTMGLRVWPGIALGAFLVNVSLGPSLLSVLAITAGNTLAPVCAALMLRRAGFRNELDRLRDVLALVFLGALTGMLISSTIGSGVLVLSGAVDAGDFWPTWSVWWTGDAMGILVVTPFLLVLRTARWPARAGPGRWLEAAALAFGTVFTTLVATRTPESSLLFLVSPFLIWAAIRFRLAGAAPCALVVSTLAIQAAAADKGPFAGEDVFADMVTLQAFNGTTALTALLLAAVITERDATHEEIKRVCARLAEMVSRMEPGPDSHEHPPENHPPP</sequence>